<accession>A0ABQ8UUQ3</accession>
<feature type="region of interest" description="Disordered" evidence="1">
    <location>
        <begin position="13"/>
        <end position="42"/>
    </location>
</feature>
<comment type="caution">
    <text evidence="2">The sequence shown here is derived from an EMBL/GenBank/DDBJ whole genome shotgun (WGS) entry which is preliminary data.</text>
</comment>
<dbReference type="Proteomes" id="UP001141327">
    <property type="component" value="Unassembled WGS sequence"/>
</dbReference>
<gene>
    <name evidence="2" type="ORF">PAPYR_2053</name>
</gene>
<reference evidence="2" key="1">
    <citation type="journal article" date="2022" name="bioRxiv">
        <title>Genomics of Preaxostyla Flagellates Illuminates Evolutionary Transitions and the Path Towards Mitochondrial Loss.</title>
        <authorList>
            <person name="Novak L.V.F."/>
            <person name="Treitli S.C."/>
            <person name="Pyrih J."/>
            <person name="Halakuc P."/>
            <person name="Pipaliya S.V."/>
            <person name="Vacek V."/>
            <person name="Brzon O."/>
            <person name="Soukal P."/>
            <person name="Eme L."/>
            <person name="Dacks J.B."/>
            <person name="Karnkowska A."/>
            <person name="Elias M."/>
            <person name="Hampl V."/>
        </authorList>
    </citation>
    <scope>NUCLEOTIDE SEQUENCE</scope>
    <source>
        <strain evidence="2">RCP-MX</strain>
    </source>
</reference>
<protein>
    <submittedName>
        <fullName evidence="2">Uncharacterized protein</fullName>
    </submittedName>
</protein>
<evidence type="ECO:0000313" key="3">
    <source>
        <dbReference type="Proteomes" id="UP001141327"/>
    </source>
</evidence>
<evidence type="ECO:0000256" key="1">
    <source>
        <dbReference type="SAM" id="MobiDB-lite"/>
    </source>
</evidence>
<organism evidence="2 3">
    <name type="scientific">Paratrimastix pyriformis</name>
    <dbReference type="NCBI Taxonomy" id="342808"/>
    <lineage>
        <taxon>Eukaryota</taxon>
        <taxon>Metamonada</taxon>
        <taxon>Preaxostyla</taxon>
        <taxon>Paratrimastigidae</taxon>
        <taxon>Paratrimastix</taxon>
    </lineage>
</organism>
<sequence length="82" mass="9107">MERTNYREWVEFSRQGGNKNAPPRNKTGTWLPPGSGSEGGPALHCRLSGRHPEIAVQAGECLEEIEPSYILTSSPERSLTKR</sequence>
<evidence type="ECO:0000313" key="2">
    <source>
        <dbReference type="EMBL" id="KAJ4461477.1"/>
    </source>
</evidence>
<keyword evidence="3" id="KW-1185">Reference proteome</keyword>
<proteinExistence type="predicted"/>
<name>A0ABQ8UUQ3_9EUKA</name>
<dbReference type="EMBL" id="JAPMOS010000007">
    <property type="protein sequence ID" value="KAJ4461477.1"/>
    <property type="molecule type" value="Genomic_DNA"/>
</dbReference>